<dbReference type="Pfam" id="PF00534">
    <property type="entry name" value="Glycos_transf_1"/>
    <property type="match status" value="1"/>
</dbReference>
<proteinExistence type="predicted"/>
<dbReference type="RefSeq" id="WP_064787413.1">
    <property type="nucleotide sequence ID" value="NZ_CP031555.1"/>
</dbReference>
<organism evidence="3 4">
    <name type="scientific">Thalassospira indica</name>
    <dbReference type="NCBI Taxonomy" id="1891279"/>
    <lineage>
        <taxon>Bacteria</taxon>
        <taxon>Pseudomonadati</taxon>
        <taxon>Pseudomonadota</taxon>
        <taxon>Alphaproteobacteria</taxon>
        <taxon>Rhodospirillales</taxon>
        <taxon>Thalassospiraceae</taxon>
        <taxon>Thalassospira</taxon>
    </lineage>
</organism>
<dbReference type="Proteomes" id="UP000256971">
    <property type="component" value="Chromosome"/>
</dbReference>
<feature type="domain" description="Glycosyl transferase family 1" evidence="2">
    <location>
        <begin position="196"/>
        <end position="353"/>
    </location>
</feature>
<accession>A0ABN5NEG3</accession>
<dbReference type="EMBL" id="CP031555">
    <property type="protein sequence ID" value="AXO13640.1"/>
    <property type="molecule type" value="Genomic_DNA"/>
</dbReference>
<gene>
    <name evidence="3" type="ORF">DY252_04955</name>
</gene>
<dbReference type="Gene3D" id="3.40.50.2000">
    <property type="entry name" value="Glycogen Phosphorylase B"/>
    <property type="match status" value="2"/>
</dbReference>
<keyword evidence="1" id="KW-0808">Transferase</keyword>
<name>A0ABN5NEG3_9PROT</name>
<dbReference type="PANTHER" id="PTHR46401:SF2">
    <property type="entry name" value="GLYCOSYLTRANSFERASE WBBK-RELATED"/>
    <property type="match status" value="1"/>
</dbReference>
<evidence type="ECO:0000313" key="4">
    <source>
        <dbReference type="Proteomes" id="UP000256971"/>
    </source>
</evidence>
<dbReference type="SUPFAM" id="SSF53756">
    <property type="entry name" value="UDP-Glycosyltransferase/glycogen phosphorylase"/>
    <property type="match status" value="1"/>
</dbReference>
<dbReference type="CDD" id="cd03809">
    <property type="entry name" value="GT4_MtfB-like"/>
    <property type="match status" value="1"/>
</dbReference>
<protein>
    <submittedName>
        <fullName evidence="3">Glycosyltransferase family 1 protein</fullName>
    </submittedName>
</protein>
<evidence type="ECO:0000256" key="1">
    <source>
        <dbReference type="ARBA" id="ARBA00022679"/>
    </source>
</evidence>
<dbReference type="PROSITE" id="PS51257">
    <property type="entry name" value="PROKAR_LIPOPROTEIN"/>
    <property type="match status" value="1"/>
</dbReference>
<evidence type="ECO:0000313" key="3">
    <source>
        <dbReference type="EMBL" id="AXO13640.1"/>
    </source>
</evidence>
<reference evidence="3 4" key="1">
    <citation type="submission" date="2018-08" db="EMBL/GenBank/DDBJ databases">
        <title>Complete genome sequence of type strain Thalassospira indica MCCC 1A01103T, isolated from isolated from deep seawater of the Indian Ocean.</title>
        <authorList>
            <person name="Liu Y."/>
        </authorList>
    </citation>
    <scope>NUCLEOTIDE SEQUENCE [LARGE SCALE GENOMIC DNA]</scope>
    <source>
        <strain evidence="3 4">PB8BT</strain>
    </source>
</reference>
<dbReference type="InterPro" id="IPR001296">
    <property type="entry name" value="Glyco_trans_1"/>
</dbReference>
<evidence type="ECO:0000259" key="2">
    <source>
        <dbReference type="Pfam" id="PF00534"/>
    </source>
</evidence>
<sequence length="384" mass="42653">MALKIAINASRARSGGAVAHLVGILGCLHPEEFGISEIHVWSYSGLLDRLPTAPWIIKHCAEELNAGLVTQMWWERFRLPEEVQKFSCSILLNVDAGSVCRFSPAITMSRDMLSYEPGEIQRYGFGRERLRITALRYVQNAALRHADGAVFLTHYAAEVIQKSCGKLRNVAYIPHGVGANFFNNRHSAAWPDAAERPVRCLYVSNALPYKHQWHVIDAVGRLRARGFNLQLELVGGGDGAAQARLEKQISETDPEHTFVKQHDFVPQSALPEFIAGADLFIFASSCENMPNTLLEAMAAGVPIACSDRGPMPEVLEDGGVYFDPEAPESIASAVSALIQNQRIRERVAARSRELAQNYSWHRCARETFRFVAQTADQVIKKNIV</sequence>
<keyword evidence="4" id="KW-1185">Reference proteome</keyword>
<dbReference type="PANTHER" id="PTHR46401">
    <property type="entry name" value="GLYCOSYLTRANSFERASE WBBK-RELATED"/>
    <property type="match status" value="1"/>
</dbReference>